<dbReference type="InterPro" id="IPR005182">
    <property type="entry name" value="YdbS-like_PH"/>
</dbReference>
<organism evidence="3 4">
    <name type="scientific">Gottfriedia solisilvae</name>
    <dbReference type="NCBI Taxonomy" id="1516104"/>
    <lineage>
        <taxon>Bacteria</taxon>
        <taxon>Bacillati</taxon>
        <taxon>Bacillota</taxon>
        <taxon>Bacilli</taxon>
        <taxon>Bacillales</taxon>
        <taxon>Bacillaceae</taxon>
        <taxon>Gottfriedia</taxon>
    </lineage>
</organism>
<evidence type="ECO:0000259" key="2">
    <source>
        <dbReference type="Pfam" id="PF03703"/>
    </source>
</evidence>
<dbReference type="InterPro" id="IPR014529">
    <property type="entry name" value="UCP026631"/>
</dbReference>
<feature type="transmembrane region" description="Helical" evidence="1">
    <location>
        <begin position="375"/>
        <end position="392"/>
    </location>
</feature>
<feature type="transmembrane region" description="Helical" evidence="1">
    <location>
        <begin position="40"/>
        <end position="59"/>
    </location>
</feature>
<keyword evidence="1" id="KW-1133">Transmembrane helix</keyword>
<dbReference type="PANTHER" id="PTHR34473:SF2">
    <property type="entry name" value="UPF0699 TRANSMEMBRANE PROTEIN YDBT"/>
    <property type="match status" value="1"/>
</dbReference>
<dbReference type="AlphaFoldDB" id="A0A8J3AKM8"/>
<keyword evidence="4" id="KW-1185">Reference proteome</keyword>
<evidence type="ECO:0000313" key="4">
    <source>
        <dbReference type="Proteomes" id="UP000626244"/>
    </source>
</evidence>
<gene>
    <name evidence="3" type="ORF">GCM10007380_10120</name>
</gene>
<dbReference type="PIRSF" id="PIRSF026631">
    <property type="entry name" value="UCP026631"/>
    <property type="match status" value="1"/>
</dbReference>
<dbReference type="RefSeq" id="WP_213087720.1">
    <property type="nucleotide sequence ID" value="NZ_BMHB01000001.1"/>
</dbReference>
<sequence length="473" mass="54302">MMYEPKRQHPAYILSVLIEQIRNIIIPIIILFVSGDKGSIFQYLFAIVLVVFPVVSAIIKWYRFTYYVTEDGFRIRSGLFVIENTFIQKERIQSVAINAGFIQQLFHVVSVRIETAGGKKAEGVLNAIPKDEALALRNEILQFKKKKIDEVQTSEKSEPVDESSVDFTAKVDFKKLVLAGITSFEVGIAFAVLASLFSQIEDLLPNSVYEAIYNQIQSFTYMMFFILFLGCLLLSLVFTTLRYVLKFANFTVHRKESQLMITRGLFEKNEFNVSIKRIQGVVVEEGIFRQLFGYATIYVEAVGMGDSQENGRHVLHPFIKMKHVPEFLTNFIPSISYDAISHRAPKRARKSYYSWSILIFLIVALAIVLLPFVQFWALGLVLIGVFIGEIRYRYAGYTLLDRTVILQSGFFSRTTAIIPRERIQVLIGKQSMLQKRAKLKSIYITILSSQFGRTYKVKHLDEKDVNRMIGWFS</sequence>
<dbReference type="Proteomes" id="UP000626244">
    <property type="component" value="Unassembled WGS sequence"/>
</dbReference>
<reference evidence="4" key="1">
    <citation type="journal article" date="2019" name="Int. J. Syst. Evol. Microbiol.">
        <title>The Global Catalogue of Microorganisms (GCM) 10K type strain sequencing project: providing services to taxonomists for standard genome sequencing and annotation.</title>
        <authorList>
            <consortium name="The Broad Institute Genomics Platform"/>
            <consortium name="The Broad Institute Genome Sequencing Center for Infectious Disease"/>
            <person name="Wu L."/>
            <person name="Ma J."/>
        </authorList>
    </citation>
    <scope>NUCLEOTIDE SEQUENCE [LARGE SCALE GENOMIC DNA]</scope>
    <source>
        <strain evidence="4">CGMCC 1.14993</strain>
    </source>
</reference>
<keyword evidence="1" id="KW-0812">Transmembrane</keyword>
<accession>A0A8J3AKM8</accession>
<evidence type="ECO:0000256" key="1">
    <source>
        <dbReference type="SAM" id="Phobius"/>
    </source>
</evidence>
<name>A0A8J3AKM8_9BACI</name>
<feature type="transmembrane region" description="Helical" evidence="1">
    <location>
        <begin position="12"/>
        <end position="34"/>
    </location>
</feature>
<proteinExistence type="predicted"/>
<feature type="transmembrane region" description="Helical" evidence="1">
    <location>
        <begin position="352"/>
        <end position="369"/>
    </location>
</feature>
<comment type="caution">
    <text evidence="3">The sequence shown here is derived from an EMBL/GenBank/DDBJ whole genome shotgun (WGS) entry which is preliminary data.</text>
</comment>
<protein>
    <submittedName>
        <fullName evidence="3">Membrane protein</fullName>
    </submittedName>
</protein>
<feature type="transmembrane region" description="Helical" evidence="1">
    <location>
        <begin position="220"/>
        <end position="245"/>
    </location>
</feature>
<feature type="domain" description="YdbS-like PH" evidence="2">
    <location>
        <begin position="249"/>
        <end position="327"/>
    </location>
</feature>
<feature type="transmembrane region" description="Helical" evidence="1">
    <location>
        <begin position="176"/>
        <end position="200"/>
    </location>
</feature>
<feature type="domain" description="YdbS-like PH" evidence="2">
    <location>
        <begin position="61"/>
        <end position="140"/>
    </location>
</feature>
<evidence type="ECO:0000313" key="3">
    <source>
        <dbReference type="EMBL" id="GGI11892.1"/>
    </source>
</evidence>
<dbReference type="EMBL" id="BMHB01000001">
    <property type="protein sequence ID" value="GGI11892.1"/>
    <property type="molecule type" value="Genomic_DNA"/>
</dbReference>
<dbReference type="PANTHER" id="PTHR34473">
    <property type="entry name" value="UPF0699 TRANSMEMBRANE PROTEIN YDBS"/>
    <property type="match status" value="1"/>
</dbReference>
<feature type="domain" description="YdbS-like PH" evidence="2">
    <location>
        <begin position="392"/>
        <end position="469"/>
    </location>
</feature>
<dbReference type="Pfam" id="PF03703">
    <property type="entry name" value="bPH_2"/>
    <property type="match status" value="3"/>
</dbReference>
<keyword evidence="1" id="KW-0472">Membrane</keyword>